<proteinExistence type="predicted"/>
<dbReference type="GeneID" id="65130417"/>
<keyword evidence="2" id="KW-1185">Reference proteome</keyword>
<accession>A0A7M1RZD9</accession>
<dbReference type="Proteomes" id="UP000594097">
    <property type="component" value="Segment"/>
</dbReference>
<evidence type="ECO:0000313" key="2">
    <source>
        <dbReference type="Proteomes" id="UP000594097"/>
    </source>
</evidence>
<name>A0A7M1RZD9_9CAUD</name>
<reference evidence="1 2" key="1">
    <citation type="submission" date="2020-07" db="EMBL/GenBank/DDBJ databases">
        <title>Taxonomic proposal: Crassvirales, a new order of highly abundant and diverse bacterial viruses.</title>
        <authorList>
            <person name="Shkoporov A.N."/>
            <person name="Stockdale S.R."/>
            <person name="Guerin E."/>
            <person name="Ross R.P."/>
            <person name="Hill C."/>
        </authorList>
    </citation>
    <scope>NUCLEOTIDE SEQUENCE [LARGE SCALE GENOMIC DNA]</scope>
</reference>
<organism evidence="1 2">
    <name type="scientific">uncultured phage cr127_1</name>
    <dbReference type="NCBI Taxonomy" id="2772077"/>
    <lineage>
        <taxon>Viruses</taxon>
        <taxon>Duplodnaviria</taxon>
        <taxon>Heunggongvirae</taxon>
        <taxon>Uroviricota</taxon>
        <taxon>Caudoviricetes</taxon>
        <taxon>Crassvirales</taxon>
        <taxon>Crevaviridae</taxon>
        <taxon>Doltivirinae</taxon>
        <taxon>Kahucivirus</taxon>
        <taxon>Kahucivirus intestinalis</taxon>
    </lineage>
</organism>
<evidence type="ECO:0000313" key="1">
    <source>
        <dbReference type="EMBL" id="QOR59805.1"/>
    </source>
</evidence>
<dbReference type="KEGG" id="vg:65130417"/>
<dbReference type="EMBL" id="MT774393">
    <property type="protein sequence ID" value="QOR59805.1"/>
    <property type="molecule type" value="Genomic_DNA"/>
</dbReference>
<sequence length="338" mass="39071">MIRVNRIIRIEWKNNPSVFELKNKEAFGTTSLRLGSSTRAVQHLLARSEELKVILPTVVGTSPNDSDWQDKVGMYLNDFFMEIPRGGLTMDCGYTFDVYESRIANDLKSYEATLPKAADNNNREEYILNCIQGKLYDGKFKVSEENLYRYVTFNNPVEYINWRMCLNHGKVANSVEDIRKSTNIEFYLTSEEQILEAKRNITKLRNNAIKFYNDIISDTDISTINPYIISSGLVNSIDYYKSLNFEDKCSLLLDMCNNNPEGFLKLKEDKNLNTRSKIILYVWYGILKYLPNSTTIVDAADVEKTIGNTMEEAISYFSNDLHKAHVAEMYNRYKSLKN</sequence>
<dbReference type="RefSeq" id="YP_010111963.1">
    <property type="nucleotide sequence ID" value="NC_055886.1"/>
</dbReference>
<protein>
    <submittedName>
        <fullName evidence="1">Uncharacterized protein</fullName>
    </submittedName>
</protein>